<dbReference type="Proteomes" id="UP001148313">
    <property type="component" value="Unassembled WGS sequence"/>
</dbReference>
<dbReference type="PANTHER" id="PTHR35010">
    <property type="entry name" value="BLL4672 PROTEIN-RELATED"/>
    <property type="match status" value="1"/>
</dbReference>
<gene>
    <name evidence="2" type="ORF">OOZ53_24150</name>
</gene>
<dbReference type="Pfam" id="PF17765">
    <property type="entry name" value="MLTR_LBD"/>
    <property type="match status" value="1"/>
</dbReference>
<proteinExistence type="predicted"/>
<dbReference type="InterPro" id="IPR001387">
    <property type="entry name" value="Cro/C1-type_HTH"/>
</dbReference>
<evidence type="ECO:0000313" key="2">
    <source>
        <dbReference type="EMBL" id="MDA4848472.1"/>
    </source>
</evidence>
<feature type="domain" description="HTH cro/C1-type" evidence="1">
    <location>
        <begin position="9"/>
        <end position="63"/>
    </location>
</feature>
<dbReference type="Pfam" id="PF13560">
    <property type="entry name" value="HTH_31"/>
    <property type="match status" value="1"/>
</dbReference>
<dbReference type="PROSITE" id="PS50943">
    <property type="entry name" value="HTH_CROC1"/>
    <property type="match status" value="1"/>
</dbReference>
<sequence>MQNAFGDTLKEWRGRRRMSQLDLGLAANVSARHISFLETGRSRPSRSMVRLLSESLELPHGARNAFLGAAGFAPAYRKRDLDDADMAHVRAAVDWTLERHDPFPAMALDRHWTVVKANRSGGLLLGGAGVSEGDSLLEALTDAKRMQAVLENWREVAEHMIVRLRTESAHLGGDDVLDATVDRLELALGPRTGGNNHPLPAIIPARYRAGDKVLSFFSTIAQFGSAEDIALSELRIELLFPSDDETRTALFDISRSQAEAK</sequence>
<dbReference type="Gene3D" id="1.10.260.40">
    <property type="entry name" value="lambda repressor-like DNA-binding domains"/>
    <property type="match status" value="1"/>
</dbReference>
<dbReference type="SUPFAM" id="SSF47413">
    <property type="entry name" value="lambda repressor-like DNA-binding domains"/>
    <property type="match status" value="1"/>
</dbReference>
<dbReference type="InterPro" id="IPR041413">
    <property type="entry name" value="MLTR_LBD"/>
</dbReference>
<dbReference type="PANTHER" id="PTHR35010:SF4">
    <property type="entry name" value="BLL5781 PROTEIN"/>
    <property type="match status" value="1"/>
</dbReference>
<keyword evidence="3" id="KW-1185">Reference proteome</keyword>
<reference evidence="2" key="1">
    <citation type="submission" date="2022-11" db="EMBL/GenBank/DDBJ databases">
        <title>Hoeflea poritis sp. nov., isolated from scleractinian coral Porites lutea.</title>
        <authorList>
            <person name="Zhang G."/>
            <person name="Wei Q."/>
            <person name="Cai L."/>
        </authorList>
    </citation>
    <scope>NUCLEOTIDE SEQUENCE</scope>
    <source>
        <strain evidence="2">E7-10</strain>
    </source>
</reference>
<organism evidence="2 3">
    <name type="scientific">Hoeflea poritis</name>
    <dbReference type="NCBI Taxonomy" id="2993659"/>
    <lineage>
        <taxon>Bacteria</taxon>
        <taxon>Pseudomonadati</taxon>
        <taxon>Pseudomonadota</taxon>
        <taxon>Alphaproteobacteria</taxon>
        <taxon>Hyphomicrobiales</taxon>
        <taxon>Rhizobiaceae</taxon>
        <taxon>Hoeflea</taxon>
    </lineage>
</organism>
<dbReference type="SMART" id="SM00530">
    <property type="entry name" value="HTH_XRE"/>
    <property type="match status" value="1"/>
</dbReference>
<evidence type="ECO:0000313" key="3">
    <source>
        <dbReference type="Proteomes" id="UP001148313"/>
    </source>
</evidence>
<comment type="caution">
    <text evidence="2">The sequence shown here is derived from an EMBL/GenBank/DDBJ whole genome shotgun (WGS) entry which is preliminary data.</text>
</comment>
<dbReference type="Gene3D" id="3.30.450.180">
    <property type="match status" value="1"/>
</dbReference>
<protein>
    <submittedName>
        <fullName evidence="2">Helix-turn-helix transcriptional regulator</fullName>
    </submittedName>
</protein>
<dbReference type="CDD" id="cd00093">
    <property type="entry name" value="HTH_XRE"/>
    <property type="match status" value="1"/>
</dbReference>
<evidence type="ECO:0000259" key="1">
    <source>
        <dbReference type="PROSITE" id="PS50943"/>
    </source>
</evidence>
<dbReference type="RefSeq" id="WP_271092338.1">
    <property type="nucleotide sequence ID" value="NZ_JAPJZH010000023.1"/>
</dbReference>
<name>A0ABT4VUT0_9HYPH</name>
<accession>A0ABT4VUT0</accession>
<dbReference type="EMBL" id="JAPJZH010000023">
    <property type="protein sequence ID" value="MDA4848472.1"/>
    <property type="molecule type" value="Genomic_DNA"/>
</dbReference>
<dbReference type="InterPro" id="IPR010982">
    <property type="entry name" value="Lambda_DNA-bd_dom_sf"/>
</dbReference>